<feature type="region of interest" description="Disordered" evidence="1">
    <location>
        <begin position="1"/>
        <end position="80"/>
    </location>
</feature>
<dbReference type="EnsemblPlants" id="KQL07438">
    <property type="protein sequence ID" value="KQL07438"/>
    <property type="gene ID" value="SETIT_003037mg"/>
</dbReference>
<dbReference type="EMBL" id="AGNK02003341">
    <property type="status" value="NOT_ANNOTATED_CDS"/>
    <property type="molecule type" value="Genomic_DNA"/>
</dbReference>
<feature type="compositionally biased region" description="Low complexity" evidence="1">
    <location>
        <begin position="56"/>
        <end position="71"/>
    </location>
</feature>
<reference evidence="3" key="1">
    <citation type="journal article" date="2012" name="Nat. Biotechnol.">
        <title>Reference genome sequence of the model plant Setaria.</title>
        <authorList>
            <person name="Bennetzen J.L."/>
            <person name="Schmutz J."/>
            <person name="Wang H."/>
            <person name="Percifield R."/>
            <person name="Hawkins J."/>
            <person name="Pontaroli A.C."/>
            <person name="Estep M."/>
            <person name="Feng L."/>
            <person name="Vaughn J.N."/>
            <person name="Grimwood J."/>
            <person name="Jenkins J."/>
            <person name="Barry K."/>
            <person name="Lindquist E."/>
            <person name="Hellsten U."/>
            <person name="Deshpande S."/>
            <person name="Wang X."/>
            <person name="Wu X."/>
            <person name="Mitros T."/>
            <person name="Triplett J."/>
            <person name="Yang X."/>
            <person name="Ye C.Y."/>
            <person name="Mauro-Herrera M."/>
            <person name="Wang L."/>
            <person name="Li P."/>
            <person name="Sharma M."/>
            <person name="Sharma R."/>
            <person name="Ronald P.C."/>
            <person name="Panaud O."/>
            <person name="Kellogg E.A."/>
            <person name="Brutnell T.P."/>
            <person name="Doust A.N."/>
            <person name="Tuskan G.A."/>
            <person name="Rokhsar D."/>
            <person name="Devos K.M."/>
        </authorList>
    </citation>
    <scope>NUCLEOTIDE SEQUENCE [LARGE SCALE GENOMIC DNA]</scope>
    <source>
        <strain evidence="3">cv. Yugu1</strain>
    </source>
</reference>
<sequence length="188" mass="20500">MSHQSNRSGEPAGVCRPEQVREHTMPPPRGPTAPPGTPHSISIRLANPSSHRTHVRPANSPAAPVNPASRRPATRRTQADADRMPPAIVAGGAPSLNYSPPCDTCPLPRFKDSTGPRWPILGKEDFGTLLQAKVGTLDAALCVSDAWAFGWRIGDWEIAYRLLFFHDNFLVSMFCLHDPSPLQRGDLL</sequence>
<evidence type="ECO:0000313" key="2">
    <source>
        <dbReference type="EnsemblPlants" id="KQL07438"/>
    </source>
</evidence>
<dbReference type="Proteomes" id="UP000004995">
    <property type="component" value="Unassembled WGS sequence"/>
</dbReference>
<dbReference type="HOGENOM" id="CLU_1443337_0_0_1"/>
<dbReference type="AlphaFoldDB" id="K3XMB4"/>
<evidence type="ECO:0000313" key="3">
    <source>
        <dbReference type="Proteomes" id="UP000004995"/>
    </source>
</evidence>
<dbReference type="InParanoid" id="K3XMB4"/>
<feature type="compositionally biased region" description="Pro residues" evidence="1">
    <location>
        <begin position="25"/>
        <end position="37"/>
    </location>
</feature>
<protein>
    <submittedName>
        <fullName evidence="2">Uncharacterized protein</fullName>
    </submittedName>
</protein>
<dbReference type="Gramene" id="KQL07438">
    <property type="protein sequence ID" value="KQL07438"/>
    <property type="gene ID" value="SETIT_003037mg"/>
</dbReference>
<proteinExistence type="predicted"/>
<evidence type="ECO:0000256" key="1">
    <source>
        <dbReference type="SAM" id="MobiDB-lite"/>
    </source>
</evidence>
<organism evidence="2 3">
    <name type="scientific">Setaria italica</name>
    <name type="common">Foxtail millet</name>
    <name type="synonym">Panicum italicum</name>
    <dbReference type="NCBI Taxonomy" id="4555"/>
    <lineage>
        <taxon>Eukaryota</taxon>
        <taxon>Viridiplantae</taxon>
        <taxon>Streptophyta</taxon>
        <taxon>Embryophyta</taxon>
        <taxon>Tracheophyta</taxon>
        <taxon>Spermatophyta</taxon>
        <taxon>Magnoliopsida</taxon>
        <taxon>Liliopsida</taxon>
        <taxon>Poales</taxon>
        <taxon>Poaceae</taxon>
        <taxon>PACMAD clade</taxon>
        <taxon>Panicoideae</taxon>
        <taxon>Panicodae</taxon>
        <taxon>Paniceae</taxon>
        <taxon>Cenchrinae</taxon>
        <taxon>Setaria</taxon>
    </lineage>
</organism>
<keyword evidence="3" id="KW-1185">Reference proteome</keyword>
<accession>K3XMB4</accession>
<name>K3XMB4_SETIT</name>
<reference evidence="2" key="2">
    <citation type="submission" date="2018-08" db="UniProtKB">
        <authorList>
            <consortium name="EnsemblPlants"/>
        </authorList>
    </citation>
    <scope>IDENTIFICATION</scope>
    <source>
        <strain evidence="2">Yugu1</strain>
    </source>
</reference>